<dbReference type="NCBIfam" id="NF009205">
    <property type="entry name" value="PRK12553.1"/>
    <property type="match status" value="1"/>
</dbReference>
<evidence type="ECO:0000256" key="6">
    <source>
        <dbReference type="PROSITE-ProRule" id="PRU10085"/>
    </source>
</evidence>
<dbReference type="AlphaFoldDB" id="A0A7S2XQD6"/>
<sequence length="281" mass="30355">MKLTCLVCLVGSAAAFSAVRQQHGARSTALNGAGNMDLWGGKNSLYTSSTNSIRMMPEEPEPEVDPRRKNPDDAPPPAPVRMPVIDTESGQMDVISRLLKDRILLLGQGVDDEVANVLVAQLLYLANEDPTKDITLYINSPGGSVSAGLAIYDTMQFIPCDVTTVCFGMAASMGAFLLGAGAPGKRKSLPNARIMIHQPLGGAQGQAADIEIQAKEILFIKASLNKFMADYCDQPVEKIAQDTDRDFFMTPYEALDYGIIDEVIKTKTSHIPLPPMPSLRN</sequence>
<dbReference type="InterPro" id="IPR033135">
    <property type="entry name" value="ClpP_His_AS"/>
</dbReference>
<feature type="chain" id="PRO_5030893985" description="ATP-dependent Clp protease proteolytic subunit" evidence="11">
    <location>
        <begin position="16"/>
        <end position="281"/>
    </location>
</feature>
<dbReference type="Gene3D" id="3.90.226.10">
    <property type="entry name" value="2-enoyl-CoA Hydratase, Chain A, domain 1"/>
    <property type="match status" value="1"/>
</dbReference>
<dbReference type="InterPro" id="IPR023562">
    <property type="entry name" value="ClpP/TepA"/>
</dbReference>
<dbReference type="GO" id="GO:0009368">
    <property type="term" value="C:endopeptidase Clp complex"/>
    <property type="evidence" value="ECO:0007669"/>
    <property type="project" value="TreeGrafter"/>
</dbReference>
<evidence type="ECO:0000256" key="7">
    <source>
        <dbReference type="PROSITE-ProRule" id="PRU10086"/>
    </source>
</evidence>
<evidence type="ECO:0000256" key="8">
    <source>
        <dbReference type="RuleBase" id="RU000549"/>
    </source>
</evidence>
<dbReference type="InterPro" id="IPR029045">
    <property type="entry name" value="ClpP/crotonase-like_dom_sf"/>
</dbReference>
<dbReference type="InterPro" id="IPR018215">
    <property type="entry name" value="ClpP_Ser_AS"/>
</dbReference>
<dbReference type="PROSITE" id="PS00382">
    <property type="entry name" value="CLP_PROTEASE_HIS"/>
    <property type="match status" value="1"/>
</dbReference>
<dbReference type="HAMAP" id="MF_00444">
    <property type="entry name" value="ClpP"/>
    <property type="match status" value="1"/>
</dbReference>
<keyword evidence="11" id="KW-0732">Signal</keyword>
<gene>
    <name evidence="12" type="ORF">ASEP1449_LOCUS14400</name>
</gene>
<dbReference type="FunFam" id="3.90.226.10:FF:000001">
    <property type="entry name" value="ATP-dependent Clp protease proteolytic subunit"/>
    <property type="match status" value="1"/>
</dbReference>
<dbReference type="EMBL" id="HBHQ01021343">
    <property type="protein sequence ID" value="CAD9822566.1"/>
    <property type="molecule type" value="Transcribed_RNA"/>
</dbReference>
<feature type="active site" evidence="7">
    <location>
        <position position="197"/>
    </location>
</feature>
<keyword evidence="4 8" id="KW-0378">Hydrolase</keyword>
<keyword evidence="2" id="KW-0934">Plastid</keyword>
<dbReference type="PANTHER" id="PTHR10381:SF15">
    <property type="entry name" value="CHLOROPLASTIC ATP-DEPENDENT CLP PROTEASE PROTEOLYTIC SUBUNIT 1"/>
    <property type="match status" value="1"/>
</dbReference>
<keyword evidence="5 8" id="KW-0720">Serine protease</keyword>
<comment type="similarity">
    <text evidence="1 9">Belongs to the peptidase S14 family.</text>
</comment>
<protein>
    <recommendedName>
        <fullName evidence="9">ATP-dependent Clp protease proteolytic subunit</fullName>
        <ecNumber evidence="8">3.4.21.92</ecNumber>
    </recommendedName>
</protein>
<feature type="region of interest" description="Disordered" evidence="10">
    <location>
        <begin position="51"/>
        <end position="84"/>
    </location>
</feature>
<dbReference type="CDD" id="cd07017">
    <property type="entry name" value="S14_ClpP_2"/>
    <property type="match status" value="1"/>
</dbReference>
<evidence type="ECO:0000256" key="11">
    <source>
        <dbReference type="SAM" id="SignalP"/>
    </source>
</evidence>
<feature type="signal peptide" evidence="11">
    <location>
        <begin position="1"/>
        <end position="15"/>
    </location>
</feature>
<feature type="active site" evidence="6">
    <location>
        <position position="172"/>
    </location>
</feature>
<dbReference type="PANTHER" id="PTHR10381">
    <property type="entry name" value="ATP-DEPENDENT CLP PROTEASE PROTEOLYTIC SUBUNIT"/>
    <property type="match status" value="1"/>
</dbReference>
<dbReference type="NCBIfam" id="NF001368">
    <property type="entry name" value="PRK00277.1"/>
    <property type="match status" value="1"/>
</dbReference>
<dbReference type="PROSITE" id="PS00381">
    <property type="entry name" value="CLP_PROTEASE_SER"/>
    <property type="match status" value="1"/>
</dbReference>
<evidence type="ECO:0000256" key="10">
    <source>
        <dbReference type="SAM" id="MobiDB-lite"/>
    </source>
</evidence>
<evidence type="ECO:0000256" key="2">
    <source>
        <dbReference type="ARBA" id="ARBA00022640"/>
    </source>
</evidence>
<evidence type="ECO:0000256" key="5">
    <source>
        <dbReference type="ARBA" id="ARBA00022825"/>
    </source>
</evidence>
<proteinExistence type="inferred from homology"/>
<dbReference type="GO" id="GO:0004252">
    <property type="term" value="F:serine-type endopeptidase activity"/>
    <property type="evidence" value="ECO:0007669"/>
    <property type="project" value="UniProtKB-EC"/>
</dbReference>
<dbReference type="EC" id="3.4.21.92" evidence="8"/>
<accession>A0A7S2XQD6</accession>
<dbReference type="GO" id="GO:0004176">
    <property type="term" value="F:ATP-dependent peptidase activity"/>
    <property type="evidence" value="ECO:0007669"/>
    <property type="project" value="InterPro"/>
</dbReference>
<evidence type="ECO:0000256" key="4">
    <source>
        <dbReference type="ARBA" id="ARBA00022801"/>
    </source>
</evidence>
<evidence type="ECO:0000256" key="9">
    <source>
        <dbReference type="RuleBase" id="RU003567"/>
    </source>
</evidence>
<evidence type="ECO:0000256" key="3">
    <source>
        <dbReference type="ARBA" id="ARBA00022670"/>
    </source>
</evidence>
<dbReference type="SUPFAM" id="SSF52096">
    <property type="entry name" value="ClpP/crotonase"/>
    <property type="match status" value="1"/>
</dbReference>
<keyword evidence="3 8" id="KW-0645">Protease</keyword>
<evidence type="ECO:0000313" key="12">
    <source>
        <dbReference type="EMBL" id="CAD9822566.1"/>
    </source>
</evidence>
<reference evidence="12" key="1">
    <citation type="submission" date="2021-01" db="EMBL/GenBank/DDBJ databases">
        <authorList>
            <person name="Corre E."/>
            <person name="Pelletier E."/>
            <person name="Niang G."/>
            <person name="Scheremetjew M."/>
            <person name="Finn R."/>
            <person name="Kale V."/>
            <person name="Holt S."/>
            <person name="Cochrane G."/>
            <person name="Meng A."/>
            <person name="Brown T."/>
            <person name="Cohen L."/>
        </authorList>
    </citation>
    <scope>NUCLEOTIDE SEQUENCE</scope>
    <source>
        <strain evidence="12">CCMP2084</strain>
    </source>
</reference>
<name>A0A7S2XQD6_9STRA</name>
<evidence type="ECO:0000256" key="1">
    <source>
        <dbReference type="ARBA" id="ARBA00007039"/>
    </source>
</evidence>
<dbReference type="InterPro" id="IPR001907">
    <property type="entry name" value="ClpP"/>
</dbReference>
<organism evidence="12">
    <name type="scientific">Attheya septentrionalis</name>
    <dbReference type="NCBI Taxonomy" id="420275"/>
    <lineage>
        <taxon>Eukaryota</taxon>
        <taxon>Sar</taxon>
        <taxon>Stramenopiles</taxon>
        <taxon>Ochrophyta</taxon>
        <taxon>Bacillariophyta</taxon>
        <taxon>Coscinodiscophyceae</taxon>
        <taxon>Chaetocerotophycidae</taxon>
        <taxon>Chaetocerotales</taxon>
        <taxon>Attheyaceae</taxon>
        <taxon>Attheya</taxon>
    </lineage>
</organism>
<dbReference type="GO" id="GO:0051117">
    <property type="term" value="F:ATPase binding"/>
    <property type="evidence" value="ECO:0007669"/>
    <property type="project" value="TreeGrafter"/>
</dbReference>
<dbReference type="PRINTS" id="PR00127">
    <property type="entry name" value="CLPPROTEASEP"/>
</dbReference>
<dbReference type="GO" id="GO:0006515">
    <property type="term" value="P:protein quality control for misfolded or incompletely synthesized proteins"/>
    <property type="evidence" value="ECO:0007669"/>
    <property type="project" value="TreeGrafter"/>
</dbReference>
<dbReference type="Pfam" id="PF00574">
    <property type="entry name" value="CLP_protease"/>
    <property type="match status" value="1"/>
</dbReference>